<dbReference type="RefSeq" id="WP_152898361.1">
    <property type="nucleotide sequence ID" value="NZ_WHUV01000003.1"/>
</dbReference>
<reference evidence="2 3" key="1">
    <citation type="submission" date="2019-10" db="EMBL/GenBank/DDBJ databases">
        <title>Pseudomonas dajingensis sp. nov., isolated from the profound head ulcers of farmed Murray cod (Maccullochella peelii peelii).</title>
        <authorList>
            <person name="Liu Y."/>
        </authorList>
    </citation>
    <scope>NUCLEOTIDE SEQUENCE [LARGE SCALE GENOMIC DNA]</scope>
    <source>
        <strain evidence="2 3">MC042</strain>
    </source>
</reference>
<dbReference type="Pfam" id="PF07396">
    <property type="entry name" value="Porin_O_P"/>
    <property type="match status" value="1"/>
</dbReference>
<comment type="caution">
    <text evidence="2">The sequence shown here is derived from an EMBL/GenBank/DDBJ whole genome shotgun (WGS) entry which is preliminary data.</text>
</comment>
<dbReference type="Proteomes" id="UP000486534">
    <property type="component" value="Unassembled WGS sequence"/>
</dbReference>
<proteinExistence type="predicted"/>
<dbReference type="InterPro" id="IPR023614">
    <property type="entry name" value="Porin_dom_sf"/>
</dbReference>
<dbReference type="Gene3D" id="2.40.160.10">
    <property type="entry name" value="Porin"/>
    <property type="match status" value="1"/>
</dbReference>
<evidence type="ECO:0000313" key="2">
    <source>
        <dbReference type="EMBL" id="MQA55033.1"/>
    </source>
</evidence>
<evidence type="ECO:0000256" key="1">
    <source>
        <dbReference type="SAM" id="SignalP"/>
    </source>
</evidence>
<dbReference type="AlphaFoldDB" id="A0A7X1U5I0"/>
<keyword evidence="1" id="KW-0732">Signal</keyword>
<dbReference type="SUPFAM" id="SSF56935">
    <property type="entry name" value="Porins"/>
    <property type="match status" value="1"/>
</dbReference>
<sequence length="440" mass="48052">MSVRTTGTPTGCAAVFGLLGMAITLTTHAGTVTTDGADIVVKTKGGLEVATTDKEFSFKLGGRLQADYGRFDGYYTRNGNTADAAYFRRAYLELGGTAYRDWKYQINYDLSRNVGNDSTGYFDEATVTYTGFAPLNLKIGRFYTDFGLEKATSSKWVTALERNLSYDAAEWVGDNNGTGVQANAVLAKQVYLSGSLFSENNNDTDGDSVKRYNLRGVFAPWHESGNVLHLGLQYAYRDLKDSAVDTRIRSRMGIRGVETNGGNSAGSNGNRGVFGGATAQSGLWKGDSVWGLEGAWALQAFSIQAEYLRRTLKADTAAKDLKASGYYAQLAYTLTGEPRIYKLDGARFDTIKPEDKSLGAWELFYRYDAMKVEDDNVVASSALRSVGDAQGKSHTLGVNWYANEALKLSANYIKARTDNIRNAVGDDSGQGLVMRMQYVF</sequence>
<dbReference type="EMBL" id="WHUV01000003">
    <property type="protein sequence ID" value="MQA55033.1"/>
    <property type="molecule type" value="Genomic_DNA"/>
</dbReference>
<accession>A0A7X1U5I0</accession>
<protein>
    <submittedName>
        <fullName evidence="2">Porin</fullName>
    </submittedName>
</protein>
<feature type="signal peptide" evidence="1">
    <location>
        <begin position="1"/>
        <end position="29"/>
    </location>
</feature>
<organism evidence="2 3">
    <name type="scientific">Pseudomonas piscis</name>
    <dbReference type="NCBI Taxonomy" id="2614538"/>
    <lineage>
        <taxon>Bacteria</taxon>
        <taxon>Pseudomonadati</taxon>
        <taxon>Pseudomonadota</taxon>
        <taxon>Gammaproteobacteria</taxon>
        <taxon>Pseudomonadales</taxon>
        <taxon>Pseudomonadaceae</taxon>
        <taxon>Pseudomonas</taxon>
    </lineage>
</organism>
<dbReference type="InterPro" id="IPR010870">
    <property type="entry name" value="Porin_O/P"/>
</dbReference>
<evidence type="ECO:0000313" key="3">
    <source>
        <dbReference type="Proteomes" id="UP000486534"/>
    </source>
</evidence>
<gene>
    <name evidence="2" type="ORF">GDH07_17080</name>
</gene>
<name>A0A7X1U5I0_9PSED</name>
<feature type="chain" id="PRO_5031328777" evidence="1">
    <location>
        <begin position="30"/>
        <end position="440"/>
    </location>
</feature>